<organism evidence="1">
    <name type="scientific">Rhizophora mucronata</name>
    <name type="common">Asiatic mangrove</name>
    <dbReference type="NCBI Taxonomy" id="61149"/>
    <lineage>
        <taxon>Eukaryota</taxon>
        <taxon>Viridiplantae</taxon>
        <taxon>Streptophyta</taxon>
        <taxon>Embryophyta</taxon>
        <taxon>Tracheophyta</taxon>
        <taxon>Spermatophyta</taxon>
        <taxon>Magnoliopsida</taxon>
        <taxon>eudicotyledons</taxon>
        <taxon>Gunneridae</taxon>
        <taxon>Pentapetalae</taxon>
        <taxon>rosids</taxon>
        <taxon>fabids</taxon>
        <taxon>Malpighiales</taxon>
        <taxon>Rhizophoraceae</taxon>
        <taxon>Rhizophora</taxon>
    </lineage>
</organism>
<proteinExistence type="predicted"/>
<accession>A0A2P2QGC7</accession>
<evidence type="ECO:0000313" key="1">
    <source>
        <dbReference type="EMBL" id="MBX66072.1"/>
    </source>
</evidence>
<dbReference type="EMBL" id="GGEC01085588">
    <property type="protein sequence ID" value="MBX66072.1"/>
    <property type="molecule type" value="Transcribed_RNA"/>
</dbReference>
<sequence length="18" mass="2061">MLDDILACCCRAFIDCVR</sequence>
<name>A0A2P2QGC7_RHIMU</name>
<dbReference type="AlphaFoldDB" id="A0A2P2QGC7"/>
<reference evidence="1" key="1">
    <citation type="submission" date="2018-02" db="EMBL/GenBank/DDBJ databases">
        <title>Rhizophora mucronata_Transcriptome.</title>
        <authorList>
            <person name="Meera S.P."/>
            <person name="Sreeshan A."/>
            <person name="Augustine A."/>
        </authorList>
    </citation>
    <scope>NUCLEOTIDE SEQUENCE</scope>
    <source>
        <tissue evidence="1">Leaf</tissue>
    </source>
</reference>
<protein>
    <submittedName>
        <fullName evidence="1">Uncharacterized protein</fullName>
    </submittedName>
</protein>